<evidence type="ECO:0000256" key="4">
    <source>
        <dbReference type="ARBA" id="ARBA00022980"/>
    </source>
</evidence>
<protein>
    <recommendedName>
        <fullName evidence="6 7">Small ribosomal subunit protein uS5</fullName>
    </recommendedName>
</protein>
<comment type="similarity">
    <text evidence="1 7 8">Belongs to the universal ribosomal protein uS5 family.</text>
</comment>
<dbReference type="InterPro" id="IPR020568">
    <property type="entry name" value="Ribosomal_Su5_D2-typ_SF"/>
</dbReference>
<keyword evidence="2 7" id="KW-0699">rRNA-binding</keyword>
<dbReference type="SUPFAM" id="SSF54211">
    <property type="entry name" value="Ribosomal protein S5 domain 2-like"/>
    <property type="match status" value="1"/>
</dbReference>
<evidence type="ECO:0000256" key="6">
    <source>
        <dbReference type="ARBA" id="ARBA00035255"/>
    </source>
</evidence>
<dbReference type="PANTHER" id="PTHR48277">
    <property type="entry name" value="MITOCHONDRIAL RIBOSOMAL PROTEIN S5"/>
    <property type="match status" value="1"/>
</dbReference>
<comment type="caution">
    <text evidence="11">The sequence shown here is derived from an EMBL/GenBank/DDBJ whole genome shotgun (WGS) entry which is preliminary data.</text>
</comment>
<dbReference type="Pfam" id="PF00333">
    <property type="entry name" value="Ribosomal_S5"/>
    <property type="match status" value="1"/>
</dbReference>
<dbReference type="EMBL" id="PFLC01000040">
    <property type="protein sequence ID" value="PIY62388.1"/>
    <property type="molecule type" value="Genomic_DNA"/>
</dbReference>
<dbReference type="GO" id="GO:0015935">
    <property type="term" value="C:small ribosomal subunit"/>
    <property type="evidence" value="ECO:0007669"/>
    <property type="project" value="InterPro"/>
</dbReference>
<feature type="region of interest" description="Disordered" evidence="9">
    <location>
        <begin position="181"/>
        <end position="212"/>
    </location>
</feature>
<gene>
    <name evidence="7" type="primary">rpsE</name>
    <name evidence="11" type="ORF">COY93_03165</name>
</gene>
<feature type="domain" description="S5 DRBM" evidence="10">
    <location>
        <begin position="44"/>
        <end position="107"/>
    </location>
</feature>
<evidence type="ECO:0000256" key="2">
    <source>
        <dbReference type="ARBA" id="ARBA00022730"/>
    </source>
</evidence>
<comment type="function">
    <text evidence="7">With S4 and S12 plays an important role in translational accuracy.</text>
</comment>
<dbReference type="InterPro" id="IPR013810">
    <property type="entry name" value="Ribosomal_uS5_N"/>
</dbReference>
<feature type="compositionally biased region" description="Gly residues" evidence="9">
    <location>
        <begin position="21"/>
        <end position="32"/>
    </location>
</feature>
<evidence type="ECO:0000256" key="7">
    <source>
        <dbReference type="HAMAP-Rule" id="MF_01307"/>
    </source>
</evidence>
<feature type="region of interest" description="Disordered" evidence="9">
    <location>
        <begin position="1"/>
        <end position="44"/>
    </location>
</feature>
<evidence type="ECO:0000256" key="8">
    <source>
        <dbReference type="RuleBase" id="RU003823"/>
    </source>
</evidence>
<evidence type="ECO:0000256" key="9">
    <source>
        <dbReference type="SAM" id="MobiDB-lite"/>
    </source>
</evidence>
<dbReference type="FunFam" id="3.30.230.10:FF:000002">
    <property type="entry name" value="30S ribosomal protein S5"/>
    <property type="match status" value="1"/>
</dbReference>
<evidence type="ECO:0000313" key="11">
    <source>
        <dbReference type="EMBL" id="PIY62388.1"/>
    </source>
</evidence>
<dbReference type="SUPFAM" id="SSF54768">
    <property type="entry name" value="dsRNA-binding domain-like"/>
    <property type="match status" value="1"/>
</dbReference>
<keyword evidence="5 7" id="KW-0687">Ribonucleoprotein</keyword>
<keyword evidence="3 7" id="KW-0694">RNA-binding</keyword>
<dbReference type="GO" id="GO:0005737">
    <property type="term" value="C:cytoplasm"/>
    <property type="evidence" value="ECO:0007669"/>
    <property type="project" value="UniProtKB-ARBA"/>
</dbReference>
<dbReference type="PROSITE" id="PS50881">
    <property type="entry name" value="S5_DSRBD"/>
    <property type="match status" value="1"/>
</dbReference>
<dbReference type="AlphaFoldDB" id="A0A2M7Q9J0"/>
<dbReference type="InterPro" id="IPR000851">
    <property type="entry name" value="Ribosomal_uS5"/>
</dbReference>
<comment type="domain">
    <text evidence="7">The N-terminal domain interacts with the head of the 30S subunit; the C-terminal domain interacts with the body and contacts protein S4. The interaction surface between S4 and S5 is involved in control of translational fidelity.</text>
</comment>
<evidence type="ECO:0000259" key="10">
    <source>
        <dbReference type="PROSITE" id="PS50881"/>
    </source>
</evidence>
<name>A0A2M7Q9J0_9BACT</name>
<dbReference type="InterPro" id="IPR018192">
    <property type="entry name" value="Ribosomal_uS5_N_CS"/>
</dbReference>
<dbReference type="Pfam" id="PF03719">
    <property type="entry name" value="Ribosomal_S5_C"/>
    <property type="match status" value="1"/>
</dbReference>
<dbReference type="InterPro" id="IPR005324">
    <property type="entry name" value="Ribosomal_uS5_C"/>
</dbReference>
<sequence length="212" mass="22640">MDNSKQNSAPNGGQQKPGSLAGRGGRPGGGRSPRGRRPEEKGEFDSRILELARVTRVTKGGKRMRFRACVVLGDRKGRVGYGVAKGLDVQQAVGKATNKAKKVMITVPFVNRTVPYEIHRKFAAAKVIIKPAPEGTGVKAGGAVRVVLELAGVPNVVAKILGSNNKINNAKATMAALSSFKTVKERPNSVKRSKSEEEEVPTVESQTEEAKQ</sequence>
<dbReference type="HAMAP" id="MF_01307_B">
    <property type="entry name" value="Ribosomal_uS5_B"/>
    <property type="match status" value="1"/>
</dbReference>
<dbReference type="PANTHER" id="PTHR48277:SF1">
    <property type="entry name" value="MITOCHONDRIAL RIBOSOMAL PROTEIN S5"/>
    <property type="match status" value="1"/>
</dbReference>
<dbReference type="PROSITE" id="PS00585">
    <property type="entry name" value="RIBOSOMAL_S5"/>
    <property type="match status" value="1"/>
</dbReference>
<evidence type="ECO:0000256" key="3">
    <source>
        <dbReference type="ARBA" id="ARBA00022884"/>
    </source>
</evidence>
<organism evidence="11 12">
    <name type="scientific">Candidatus Uhrbacteria bacterium CG_4_10_14_0_8_um_filter_58_22</name>
    <dbReference type="NCBI Taxonomy" id="1975029"/>
    <lineage>
        <taxon>Bacteria</taxon>
        <taxon>Candidatus Uhriibacteriota</taxon>
    </lineage>
</organism>
<keyword evidence="4 7" id="KW-0689">Ribosomal protein</keyword>
<dbReference type="NCBIfam" id="TIGR01021">
    <property type="entry name" value="rpsE_bact"/>
    <property type="match status" value="1"/>
</dbReference>
<feature type="compositionally biased region" description="Polar residues" evidence="9">
    <location>
        <begin position="1"/>
        <end position="17"/>
    </location>
</feature>
<dbReference type="InterPro" id="IPR005712">
    <property type="entry name" value="Ribosomal_uS5_bac-type"/>
</dbReference>
<dbReference type="GO" id="GO:0006412">
    <property type="term" value="P:translation"/>
    <property type="evidence" value="ECO:0007669"/>
    <property type="project" value="UniProtKB-UniRule"/>
</dbReference>
<dbReference type="Gene3D" id="3.30.230.10">
    <property type="match status" value="1"/>
</dbReference>
<proteinExistence type="inferred from homology"/>
<reference evidence="12" key="1">
    <citation type="submission" date="2017-09" db="EMBL/GenBank/DDBJ databases">
        <title>Depth-based differentiation of microbial function through sediment-hosted aquifers and enrichment of novel symbionts in the deep terrestrial subsurface.</title>
        <authorList>
            <person name="Probst A.J."/>
            <person name="Ladd B."/>
            <person name="Jarett J.K."/>
            <person name="Geller-Mcgrath D.E."/>
            <person name="Sieber C.M.K."/>
            <person name="Emerson J.B."/>
            <person name="Anantharaman K."/>
            <person name="Thomas B.C."/>
            <person name="Malmstrom R."/>
            <person name="Stieglmeier M."/>
            <person name="Klingl A."/>
            <person name="Woyke T."/>
            <person name="Ryan C.M."/>
            <person name="Banfield J.F."/>
        </authorList>
    </citation>
    <scope>NUCLEOTIDE SEQUENCE [LARGE SCALE GENOMIC DNA]</scope>
</reference>
<dbReference type="Gene3D" id="3.30.160.20">
    <property type="match status" value="1"/>
</dbReference>
<comment type="subunit">
    <text evidence="7">Part of the 30S ribosomal subunit. Contacts proteins S4 and S8.</text>
</comment>
<dbReference type="GO" id="GO:0003735">
    <property type="term" value="F:structural constituent of ribosome"/>
    <property type="evidence" value="ECO:0007669"/>
    <property type="project" value="UniProtKB-UniRule"/>
</dbReference>
<evidence type="ECO:0000256" key="5">
    <source>
        <dbReference type="ARBA" id="ARBA00023274"/>
    </source>
</evidence>
<dbReference type="GO" id="GO:0019843">
    <property type="term" value="F:rRNA binding"/>
    <property type="evidence" value="ECO:0007669"/>
    <property type="project" value="UniProtKB-UniRule"/>
</dbReference>
<comment type="function">
    <text evidence="7">Located at the back of the 30S subunit body where it stabilizes the conformation of the head with respect to the body.</text>
</comment>
<dbReference type="InterPro" id="IPR014721">
    <property type="entry name" value="Ribsml_uS5_D2-typ_fold_subgr"/>
</dbReference>
<accession>A0A2M7Q9J0</accession>
<evidence type="ECO:0000256" key="1">
    <source>
        <dbReference type="ARBA" id="ARBA00008945"/>
    </source>
</evidence>
<dbReference type="Proteomes" id="UP000230973">
    <property type="component" value="Unassembled WGS sequence"/>
</dbReference>
<evidence type="ECO:0000313" key="12">
    <source>
        <dbReference type="Proteomes" id="UP000230973"/>
    </source>
</evidence>